<dbReference type="SMART" id="SM00849">
    <property type="entry name" value="Lactamase_B"/>
    <property type="match status" value="1"/>
</dbReference>
<dbReference type="SUPFAM" id="SSF57850">
    <property type="entry name" value="RING/U-box"/>
    <property type="match status" value="1"/>
</dbReference>
<sequence length="512" mass="55849">MITKEDSLHHGQLKSHDTARPALTPLLSILSTAGIDVNDQTVSDISDCARALSSVPIGRGPDHGLLVPGIQLLFIDAANTVGPGPAIDSCIEALERLVLVHDGGLGSMDRCAICLEDVGRAGKVAQMPCSHVYHVNIVMAVKGGTMEVFWVLVWANPKFSSPSGSQLASSGDDDSRRRCAVAVAGFPSVPPITALPCILLGVGMEMKTKSSDSAEKQGHIDFSEKKKRKGMTIEGYTIDGLSIAGHETCIILPTLNLAFDIGRCPQRAVSQQFLFISHGHMDHIGGLPMYVATRGLYRMAPPTIIVPTVIKECVEKLFEAHRAMDHSELKHNLIGLNVGEEFQLLKDLKVRAFRTYHGIPSQGYIVYSLRHKLKQEYVGLPGSEIKNLKSSGVEITDTVTMPEIAFTGDTMSDFIVDDNNIDSTYVSDIETVENARDYGHTHLSEIIGYADRFQNKAILLIHFSAQYQADDIQNAMSTLPPSLAGRVFTLTEEDLWLCLSEVDYPVHMGSRN</sequence>
<dbReference type="Gene3D" id="3.60.15.10">
    <property type="entry name" value="Ribonuclease Z/Hydroxyacylglutathione hydrolase-like"/>
    <property type="match status" value="1"/>
</dbReference>
<feature type="domain" description="Metallo-beta-lactamase" evidence="1">
    <location>
        <begin position="246"/>
        <end position="462"/>
    </location>
</feature>
<evidence type="ECO:0000313" key="3">
    <source>
        <dbReference type="Proteomes" id="UP000823749"/>
    </source>
</evidence>
<dbReference type="InterPro" id="IPR036866">
    <property type="entry name" value="RibonucZ/Hydroxyglut_hydro"/>
</dbReference>
<accession>A0AAV6JDS3</accession>
<keyword evidence="3" id="KW-1185">Reference proteome</keyword>
<evidence type="ECO:0000313" key="2">
    <source>
        <dbReference type="EMBL" id="KAG5536689.1"/>
    </source>
</evidence>
<protein>
    <recommendedName>
        <fullName evidence="1">Metallo-beta-lactamase domain-containing protein</fullName>
    </recommendedName>
</protein>
<dbReference type="InterPro" id="IPR001279">
    <property type="entry name" value="Metallo-B-lactamas"/>
</dbReference>
<dbReference type="Pfam" id="PF17123">
    <property type="entry name" value="zf-RING_11"/>
    <property type="match status" value="1"/>
</dbReference>
<dbReference type="InterPro" id="IPR013083">
    <property type="entry name" value="Znf_RING/FYVE/PHD"/>
</dbReference>
<dbReference type="Pfam" id="PF23023">
    <property type="entry name" value="Anti-Pycsar_Apyc1"/>
    <property type="match status" value="1"/>
</dbReference>
<dbReference type="PANTHER" id="PTHR46504:SF2">
    <property type="entry name" value="TRNASE Z TRZ1"/>
    <property type="match status" value="1"/>
</dbReference>
<reference evidence="2" key="1">
    <citation type="submission" date="2020-08" db="EMBL/GenBank/DDBJ databases">
        <title>Plant Genome Project.</title>
        <authorList>
            <person name="Zhang R.-G."/>
        </authorList>
    </citation>
    <scope>NUCLEOTIDE SEQUENCE</scope>
    <source>
        <strain evidence="2">WSP0</strain>
        <tissue evidence="2">Leaf</tissue>
    </source>
</reference>
<organism evidence="2 3">
    <name type="scientific">Rhododendron griersonianum</name>
    <dbReference type="NCBI Taxonomy" id="479676"/>
    <lineage>
        <taxon>Eukaryota</taxon>
        <taxon>Viridiplantae</taxon>
        <taxon>Streptophyta</taxon>
        <taxon>Embryophyta</taxon>
        <taxon>Tracheophyta</taxon>
        <taxon>Spermatophyta</taxon>
        <taxon>Magnoliopsida</taxon>
        <taxon>eudicotyledons</taxon>
        <taxon>Gunneridae</taxon>
        <taxon>Pentapetalae</taxon>
        <taxon>asterids</taxon>
        <taxon>Ericales</taxon>
        <taxon>Ericaceae</taxon>
        <taxon>Ericoideae</taxon>
        <taxon>Rhodoreae</taxon>
        <taxon>Rhododendron</taxon>
    </lineage>
</organism>
<name>A0AAV6JDS3_9ERIC</name>
<dbReference type="AlphaFoldDB" id="A0AAV6JDS3"/>
<gene>
    <name evidence="2" type="ORF">RHGRI_024196</name>
</gene>
<proteinExistence type="predicted"/>
<dbReference type="InterPro" id="IPR001841">
    <property type="entry name" value="Znf_RING"/>
</dbReference>
<dbReference type="Gene3D" id="3.30.40.10">
    <property type="entry name" value="Zinc/RING finger domain, C3HC4 (zinc finger)"/>
    <property type="match status" value="1"/>
</dbReference>
<comment type="caution">
    <text evidence="2">The sequence shown here is derived from an EMBL/GenBank/DDBJ whole genome shotgun (WGS) entry which is preliminary data.</text>
</comment>
<evidence type="ECO:0000259" key="1">
    <source>
        <dbReference type="SMART" id="SM00849"/>
    </source>
</evidence>
<dbReference type="PANTHER" id="PTHR46504">
    <property type="entry name" value="TRNASE Z TRZ1"/>
    <property type="match status" value="1"/>
</dbReference>
<dbReference type="SUPFAM" id="SSF56281">
    <property type="entry name" value="Metallo-hydrolase/oxidoreductase"/>
    <property type="match status" value="1"/>
</dbReference>
<dbReference type="EMBL" id="JACTNZ010000008">
    <property type="protein sequence ID" value="KAG5536689.1"/>
    <property type="molecule type" value="Genomic_DNA"/>
</dbReference>
<dbReference type="Proteomes" id="UP000823749">
    <property type="component" value="Chromosome 8"/>
</dbReference>